<dbReference type="SUPFAM" id="SSF109604">
    <property type="entry name" value="HD-domain/PDEase-like"/>
    <property type="match status" value="1"/>
</dbReference>
<evidence type="ECO:0000313" key="3">
    <source>
        <dbReference type="Proteomes" id="UP001320148"/>
    </source>
</evidence>
<proteinExistence type="predicted"/>
<keyword evidence="3" id="KW-1185">Reference proteome</keyword>
<dbReference type="PROSITE" id="PS51832">
    <property type="entry name" value="HD_GYP"/>
    <property type="match status" value="1"/>
</dbReference>
<dbReference type="SMART" id="SM00471">
    <property type="entry name" value="HDc"/>
    <property type="match status" value="1"/>
</dbReference>
<reference evidence="2 3" key="1">
    <citation type="submission" date="2021-02" db="EMBL/GenBank/DDBJ databases">
        <title>Complete genome of Desulfoluna sp. strain ASN36.</title>
        <authorList>
            <person name="Takahashi A."/>
            <person name="Kojima H."/>
            <person name="Fukui M."/>
        </authorList>
    </citation>
    <scope>NUCLEOTIDE SEQUENCE [LARGE SCALE GENOMIC DNA]</scope>
    <source>
        <strain evidence="2 3">ASN36</strain>
    </source>
</reference>
<sequence length="304" mass="34320">MGDFIQVKESQVHYYRDVPLYCKAASGDYVLYKPKGKRINFTEDARSRPPEVYIQQRDSKAAVSELQKSFNTHLKQSLTPGGLTKVKSILCDIVSEAMAEPSDASLKELPETIDVVFDGYGNNAQLLKKLADSSTSDRSTMDHAINTMAITMLYGSHCNLSPDETRRLSLTALLHDIGKTRLDSNIVITNRKLTDKEFDEYKTHSAIGHDIIKETGTFDFSIARAILEHHERLDGSGYPRGIAHLSFEAQLIGLIDSYEYLTHREKTHRKLKTPYETLNLIKNEVILQGKFDKTIFKDLCTCLA</sequence>
<name>A0ABN6F9Z8_9BACT</name>
<evidence type="ECO:0000313" key="2">
    <source>
        <dbReference type="EMBL" id="BCS98715.1"/>
    </source>
</evidence>
<dbReference type="Gene3D" id="1.10.3210.10">
    <property type="entry name" value="Hypothetical protein af1432"/>
    <property type="match status" value="1"/>
</dbReference>
<dbReference type="Proteomes" id="UP001320148">
    <property type="component" value="Chromosome"/>
</dbReference>
<dbReference type="PANTHER" id="PTHR43155:SF2">
    <property type="entry name" value="CYCLIC DI-GMP PHOSPHODIESTERASE PA4108"/>
    <property type="match status" value="1"/>
</dbReference>
<dbReference type="PANTHER" id="PTHR43155">
    <property type="entry name" value="CYCLIC DI-GMP PHOSPHODIESTERASE PA4108-RELATED"/>
    <property type="match status" value="1"/>
</dbReference>
<dbReference type="InterPro" id="IPR003607">
    <property type="entry name" value="HD/PDEase_dom"/>
</dbReference>
<evidence type="ECO:0000259" key="1">
    <source>
        <dbReference type="PROSITE" id="PS51832"/>
    </source>
</evidence>
<feature type="domain" description="HD-GYP" evidence="1">
    <location>
        <begin position="118"/>
        <end position="304"/>
    </location>
</feature>
<dbReference type="InterPro" id="IPR037522">
    <property type="entry name" value="HD_GYP_dom"/>
</dbReference>
<dbReference type="Pfam" id="PF13487">
    <property type="entry name" value="HD_5"/>
    <property type="match status" value="1"/>
</dbReference>
<dbReference type="CDD" id="cd00077">
    <property type="entry name" value="HDc"/>
    <property type="match status" value="1"/>
</dbReference>
<dbReference type="EMBL" id="AP024488">
    <property type="protein sequence ID" value="BCS98715.1"/>
    <property type="molecule type" value="Genomic_DNA"/>
</dbReference>
<dbReference type="RefSeq" id="WP_236890093.1">
    <property type="nucleotide sequence ID" value="NZ_AP024488.1"/>
</dbReference>
<gene>
    <name evidence="2" type="ORF">DSLASN_43470</name>
</gene>
<accession>A0ABN6F9Z8</accession>
<organism evidence="2 3">
    <name type="scientific">Desulfoluna limicola</name>
    <dbReference type="NCBI Taxonomy" id="2810562"/>
    <lineage>
        <taxon>Bacteria</taxon>
        <taxon>Pseudomonadati</taxon>
        <taxon>Thermodesulfobacteriota</taxon>
        <taxon>Desulfobacteria</taxon>
        <taxon>Desulfobacterales</taxon>
        <taxon>Desulfolunaceae</taxon>
        <taxon>Desulfoluna</taxon>
    </lineage>
</organism>
<protein>
    <recommendedName>
        <fullName evidence="1">HD-GYP domain-containing protein</fullName>
    </recommendedName>
</protein>